<dbReference type="GO" id="GO:0006412">
    <property type="term" value="P:translation"/>
    <property type="evidence" value="ECO:0007669"/>
    <property type="project" value="InterPro"/>
</dbReference>
<dbReference type="EMBL" id="MGGW01000021">
    <property type="protein sequence ID" value="OGM53651.1"/>
    <property type="molecule type" value="Genomic_DNA"/>
</dbReference>
<evidence type="ECO:0000256" key="3">
    <source>
        <dbReference type="ARBA" id="ARBA00023274"/>
    </source>
</evidence>
<keyword evidence="2 4" id="KW-0689">Ribosomal protein</keyword>
<dbReference type="PANTHER" id="PTHR21569">
    <property type="entry name" value="RIBOSOMAL PROTEIN S9"/>
    <property type="match status" value="1"/>
</dbReference>
<accession>A0A1F8APV4</accession>
<keyword evidence="3 4" id="KW-0687">Ribonucleoprotein</keyword>
<dbReference type="Pfam" id="PF00380">
    <property type="entry name" value="Ribosomal_S9"/>
    <property type="match status" value="1"/>
</dbReference>
<dbReference type="GO" id="GO:0022627">
    <property type="term" value="C:cytosolic small ribosomal subunit"/>
    <property type="evidence" value="ECO:0007669"/>
    <property type="project" value="TreeGrafter"/>
</dbReference>
<gene>
    <name evidence="7" type="ORF">A3E44_02100</name>
</gene>
<sequence length="138" mass="15284">MAKDTKTKKGYVYAIGRRKSASARVRLFKGNKESLVNGEVIGKYFPGEAMRKVWSKPFTLAGVAGKYFVTIKVSGGGKIGQLEAAVHGISRALSLIDSNKFRSTLKKFGLLTRDPRVRERRKIGTGGKARRKKQSPKR</sequence>
<proteinExistence type="inferred from homology"/>
<dbReference type="Proteomes" id="UP000178603">
    <property type="component" value="Unassembled WGS sequence"/>
</dbReference>
<feature type="region of interest" description="Disordered" evidence="6">
    <location>
        <begin position="116"/>
        <end position="138"/>
    </location>
</feature>
<organism evidence="7 8">
    <name type="scientific">Candidatus Woesebacteria bacterium RIFCSPHIGHO2_12_FULL_41_24</name>
    <dbReference type="NCBI Taxonomy" id="1802510"/>
    <lineage>
        <taxon>Bacteria</taxon>
        <taxon>Candidatus Woeseibacteriota</taxon>
    </lineage>
</organism>
<name>A0A1F8APV4_9BACT</name>
<reference evidence="7 8" key="1">
    <citation type="journal article" date="2016" name="Nat. Commun.">
        <title>Thousands of microbial genomes shed light on interconnected biogeochemical processes in an aquifer system.</title>
        <authorList>
            <person name="Anantharaman K."/>
            <person name="Brown C.T."/>
            <person name="Hug L.A."/>
            <person name="Sharon I."/>
            <person name="Castelle C.J."/>
            <person name="Probst A.J."/>
            <person name="Thomas B.C."/>
            <person name="Singh A."/>
            <person name="Wilkins M.J."/>
            <person name="Karaoz U."/>
            <person name="Brodie E.L."/>
            <person name="Williams K.H."/>
            <person name="Hubbard S.S."/>
            <person name="Banfield J.F."/>
        </authorList>
    </citation>
    <scope>NUCLEOTIDE SEQUENCE [LARGE SCALE GENOMIC DNA]</scope>
</reference>
<dbReference type="InterPro" id="IPR000754">
    <property type="entry name" value="Ribosomal_uS9"/>
</dbReference>
<dbReference type="InterPro" id="IPR020574">
    <property type="entry name" value="Ribosomal_uS9_CS"/>
</dbReference>
<dbReference type="GO" id="GO:0003723">
    <property type="term" value="F:RNA binding"/>
    <property type="evidence" value="ECO:0007669"/>
    <property type="project" value="TreeGrafter"/>
</dbReference>
<comment type="caution">
    <text evidence="7">The sequence shown here is derived from an EMBL/GenBank/DDBJ whole genome shotgun (WGS) entry which is preliminary data.</text>
</comment>
<dbReference type="Gene3D" id="3.30.230.10">
    <property type="match status" value="1"/>
</dbReference>
<protein>
    <recommendedName>
        <fullName evidence="5">30S ribosomal protein S9</fullName>
    </recommendedName>
</protein>
<evidence type="ECO:0000313" key="7">
    <source>
        <dbReference type="EMBL" id="OGM53651.1"/>
    </source>
</evidence>
<evidence type="ECO:0000256" key="5">
    <source>
        <dbReference type="RuleBase" id="RU003816"/>
    </source>
</evidence>
<dbReference type="NCBIfam" id="NF001099">
    <property type="entry name" value="PRK00132.1"/>
    <property type="match status" value="1"/>
</dbReference>
<evidence type="ECO:0000313" key="8">
    <source>
        <dbReference type="Proteomes" id="UP000178603"/>
    </source>
</evidence>
<dbReference type="SUPFAM" id="SSF54211">
    <property type="entry name" value="Ribosomal protein S5 domain 2-like"/>
    <property type="match status" value="1"/>
</dbReference>
<dbReference type="InterPro" id="IPR020568">
    <property type="entry name" value="Ribosomal_Su5_D2-typ_SF"/>
</dbReference>
<dbReference type="PROSITE" id="PS00360">
    <property type="entry name" value="RIBOSOMAL_S9"/>
    <property type="match status" value="1"/>
</dbReference>
<evidence type="ECO:0000256" key="2">
    <source>
        <dbReference type="ARBA" id="ARBA00022980"/>
    </source>
</evidence>
<dbReference type="GO" id="GO:0003735">
    <property type="term" value="F:structural constituent of ribosome"/>
    <property type="evidence" value="ECO:0007669"/>
    <property type="project" value="InterPro"/>
</dbReference>
<dbReference type="PANTHER" id="PTHR21569:SF1">
    <property type="entry name" value="SMALL RIBOSOMAL SUBUNIT PROTEIN US9M"/>
    <property type="match status" value="1"/>
</dbReference>
<dbReference type="InterPro" id="IPR014721">
    <property type="entry name" value="Ribsml_uS5_D2-typ_fold_subgr"/>
</dbReference>
<comment type="similarity">
    <text evidence="1 4">Belongs to the universal ribosomal protein uS9 family.</text>
</comment>
<feature type="compositionally biased region" description="Basic residues" evidence="6">
    <location>
        <begin position="118"/>
        <end position="138"/>
    </location>
</feature>
<dbReference type="AlphaFoldDB" id="A0A1F8APV4"/>
<evidence type="ECO:0000256" key="6">
    <source>
        <dbReference type="SAM" id="MobiDB-lite"/>
    </source>
</evidence>
<dbReference type="InterPro" id="IPR023035">
    <property type="entry name" value="Ribosomal_uS9_bac/plastid"/>
</dbReference>
<evidence type="ECO:0000256" key="4">
    <source>
        <dbReference type="RuleBase" id="RU003815"/>
    </source>
</evidence>
<evidence type="ECO:0000256" key="1">
    <source>
        <dbReference type="ARBA" id="ARBA00005251"/>
    </source>
</evidence>